<name>A0A0E0DTA2_9ORYZ</name>
<proteinExistence type="predicted"/>
<feature type="compositionally biased region" description="Gly residues" evidence="1">
    <location>
        <begin position="43"/>
        <end position="74"/>
    </location>
</feature>
<sequence>MAKGMPPDPEGEVAPATGLQRQEWKGEERVVDVDSKGERGAVCEGGGAAGVGGDAGGGRRCGEVRTGGGAGGQDAGEERGREHRRRLCRQAEHGAPRLGAGGQGCASVVVAHSPGEVPGHCSRAGRHPAHRRTTVPNTRCYSYQPPLGALAFYS</sequence>
<dbReference type="EnsemblPlants" id="OMERI05G18880.1">
    <property type="protein sequence ID" value="OMERI05G18880.1"/>
    <property type="gene ID" value="OMERI05G18880"/>
</dbReference>
<organism evidence="2">
    <name type="scientific">Oryza meridionalis</name>
    <dbReference type="NCBI Taxonomy" id="40149"/>
    <lineage>
        <taxon>Eukaryota</taxon>
        <taxon>Viridiplantae</taxon>
        <taxon>Streptophyta</taxon>
        <taxon>Embryophyta</taxon>
        <taxon>Tracheophyta</taxon>
        <taxon>Spermatophyta</taxon>
        <taxon>Magnoliopsida</taxon>
        <taxon>Liliopsida</taxon>
        <taxon>Poales</taxon>
        <taxon>Poaceae</taxon>
        <taxon>BOP clade</taxon>
        <taxon>Oryzoideae</taxon>
        <taxon>Oryzeae</taxon>
        <taxon>Oryzinae</taxon>
        <taxon>Oryza</taxon>
    </lineage>
</organism>
<dbReference type="AlphaFoldDB" id="A0A0E0DTA2"/>
<dbReference type="Proteomes" id="UP000008021">
    <property type="component" value="Chromosome 5"/>
</dbReference>
<protein>
    <submittedName>
        <fullName evidence="2">Uncharacterized protein</fullName>
    </submittedName>
</protein>
<evidence type="ECO:0000256" key="1">
    <source>
        <dbReference type="SAM" id="MobiDB-lite"/>
    </source>
</evidence>
<feature type="region of interest" description="Disordered" evidence="1">
    <location>
        <begin position="1"/>
        <end position="84"/>
    </location>
</feature>
<reference evidence="2" key="2">
    <citation type="submission" date="2018-05" db="EMBL/GenBank/DDBJ databases">
        <title>OmerRS3 (Oryza meridionalis Reference Sequence Version 3).</title>
        <authorList>
            <person name="Zhang J."/>
            <person name="Kudrna D."/>
            <person name="Lee S."/>
            <person name="Talag J."/>
            <person name="Welchert J."/>
            <person name="Wing R.A."/>
        </authorList>
    </citation>
    <scope>NUCLEOTIDE SEQUENCE [LARGE SCALE GENOMIC DNA]</scope>
    <source>
        <strain evidence="2">cv. OR44</strain>
    </source>
</reference>
<accession>A0A0E0DTA2</accession>
<reference evidence="2" key="1">
    <citation type="submission" date="2015-04" db="UniProtKB">
        <authorList>
            <consortium name="EnsemblPlants"/>
        </authorList>
    </citation>
    <scope>IDENTIFICATION</scope>
</reference>
<keyword evidence="3" id="KW-1185">Reference proteome</keyword>
<evidence type="ECO:0000313" key="3">
    <source>
        <dbReference type="Proteomes" id="UP000008021"/>
    </source>
</evidence>
<dbReference type="HOGENOM" id="CLU_1707115_0_0_1"/>
<feature type="compositionally biased region" description="Basic and acidic residues" evidence="1">
    <location>
        <begin position="22"/>
        <end position="41"/>
    </location>
</feature>
<dbReference type="Gramene" id="OMERI05G18880.1">
    <property type="protein sequence ID" value="OMERI05G18880.1"/>
    <property type="gene ID" value="OMERI05G18880"/>
</dbReference>
<evidence type="ECO:0000313" key="2">
    <source>
        <dbReference type="EnsemblPlants" id="OMERI05G18880.1"/>
    </source>
</evidence>